<reference evidence="2 3" key="1">
    <citation type="submission" date="2022-03" db="EMBL/GenBank/DDBJ databases">
        <authorList>
            <person name="Macdonald S."/>
            <person name="Ahmed S."/>
            <person name="Newling K."/>
        </authorList>
    </citation>
    <scope>NUCLEOTIDE SEQUENCE [LARGE SCALE GENOMIC DNA]</scope>
</reference>
<keyword evidence="3" id="KW-1185">Reference proteome</keyword>
<accession>A0ABC8K259</accession>
<keyword evidence="1" id="KW-1133">Transmembrane helix</keyword>
<proteinExistence type="predicted"/>
<evidence type="ECO:0000256" key="1">
    <source>
        <dbReference type="SAM" id="Phobius"/>
    </source>
</evidence>
<dbReference type="AlphaFoldDB" id="A0ABC8K259"/>
<comment type="caution">
    <text evidence="2">The sequence shown here is derived from an EMBL/GenBank/DDBJ whole genome shotgun (WGS) entry which is preliminary data.</text>
</comment>
<feature type="transmembrane region" description="Helical" evidence="1">
    <location>
        <begin position="87"/>
        <end position="107"/>
    </location>
</feature>
<protein>
    <submittedName>
        <fullName evidence="2">Uncharacterized protein</fullName>
    </submittedName>
</protein>
<dbReference type="EMBL" id="CAKOAT010144043">
    <property type="protein sequence ID" value="CAH8340628.1"/>
    <property type="molecule type" value="Genomic_DNA"/>
</dbReference>
<name>A0ABC8K259_ERUVS</name>
<keyword evidence="1" id="KW-0472">Membrane</keyword>
<dbReference type="Proteomes" id="UP001642260">
    <property type="component" value="Unassembled WGS sequence"/>
</dbReference>
<feature type="transmembrane region" description="Helical" evidence="1">
    <location>
        <begin position="57"/>
        <end position="75"/>
    </location>
</feature>
<keyword evidence="1" id="KW-0812">Transmembrane</keyword>
<sequence length="286" mass="34095">MITWCHREDFVRDGKKRRRQKKRRWLMKKTRLREPEYEIGFPRVLELVKECKNRGSWSKLMQTLQLLVCLFIWVWELELETRFSMSALVWMMYVCLIQILAELLRIYPLRTSQDAKVDKAEKLNGGRGSKSGGSLAEGTLGLEWRRSKLWCVTGRWRQRWSSHGVGRVKDNQARLNQRQKWRGFKSPAEEPPSWKRKGAERAFGTNACNARKVKNHANARPWFRWCTTQYLSTRRSSWIRNKPKIAEEWCRWRKAGLRKVIREELDGAMEPLEFVLVVMMGVKLWP</sequence>
<gene>
    <name evidence="2" type="ORF">ERUC_LOCUS15443</name>
</gene>
<evidence type="ECO:0000313" key="3">
    <source>
        <dbReference type="Proteomes" id="UP001642260"/>
    </source>
</evidence>
<organism evidence="2 3">
    <name type="scientific">Eruca vesicaria subsp. sativa</name>
    <name type="common">Garden rocket</name>
    <name type="synonym">Eruca sativa</name>
    <dbReference type="NCBI Taxonomy" id="29727"/>
    <lineage>
        <taxon>Eukaryota</taxon>
        <taxon>Viridiplantae</taxon>
        <taxon>Streptophyta</taxon>
        <taxon>Embryophyta</taxon>
        <taxon>Tracheophyta</taxon>
        <taxon>Spermatophyta</taxon>
        <taxon>Magnoliopsida</taxon>
        <taxon>eudicotyledons</taxon>
        <taxon>Gunneridae</taxon>
        <taxon>Pentapetalae</taxon>
        <taxon>rosids</taxon>
        <taxon>malvids</taxon>
        <taxon>Brassicales</taxon>
        <taxon>Brassicaceae</taxon>
        <taxon>Brassiceae</taxon>
        <taxon>Eruca</taxon>
    </lineage>
</organism>
<evidence type="ECO:0000313" key="2">
    <source>
        <dbReference type="EMBL" id="CAH8340628.1"/>
    </source>
</evidence>